<dbReference type="PANTHER" id="PTHR36138">
    <property type="entry name" value="EXPRESSED PROTEIN-RELATED"/>
    <property type="match status" value="1"/>
</dbReference>
<feature type="compositionally biased region" description="Basic and acidic residues" evidence="1">
    <location>
        <begin position="1"/>
        <end position="22"/>
    </location>
</feature>
<dbReference type="Proteomes" id="UP000604825">
    <property type="component" value="Unassembled WGS sequence"/>
</dbReference>
<protein>
    <submittedName>
        <fullName evidence="2">Uncharacterized protein</fullName>
    </submittedName>
</protein>
<sequence>MGAGDRDLKRKEASVSERKEANVLETESGDDNLKKIQAMPLLATKPATAGAGKKRKKLVKTRLPQELVDEIMTRPVTPFPVIPDELVAEFSEECRAAFAMQKADIEELMAVDADIIRQYKDNGCAEVEEEVTDNEEGKVED</sequence>
<accession>A0A811NFR8</accession>
<evidence type="ECO:0000313" key="3">
    <source>
        <dbReference type="Proteomes" id="UP000604825"/>
    </source>
</evidence>
<feature type="region of interest" description="Disordered" evidence="1">
    <location>
        <begin position="1"/>
        <end position="31"/>
    </location>
</feature>
<dbReference type="EMBL" id="CAJGYO010000004">
    <property type="protein sequence ID" value="CAD6223381.1"/>
    <property type="molecule type" value="Genomic_DNA"/>
</dbReference>
<evidence type="ECO:0000256" key="1">
    <source>
        <dbReference type="SAM" id="MobiDB-lite"/>
    </source>
</evidence>
<gene>
    <name evidence="2" type="ORF">NCGR_LOCUS15796</name>
</gene>
<proteinExistence type="predicted"/>
<dbReference type="AlphaFoldDB" id="A0A811NFR8"/>
<name>A0A811NFR8_9POAL</name>
<dbReference type="PANTHER" id="PTHR36138:SF9">
    <property type="match status" value="1"/>
</dbReference>
<keyword evidence="3" id="KW-1185">Reference proteome</keyword>
<comment type="caution">
    <text evidence="2">The sequence shown here is derived from an EMBL/GenBank/DDBJ whole genome shotgun (WGS) entry which is preliminary data.</text>
</comment>
<evidence type="ECO:0000313" key="2">
    <source>
        <dbReference type="EMBL" id="CAD6223381.1"/>
    </source>
</evidence>
<reference evidence="2" key="1">
    <citation type="submission" date="2020-10" db="EMBL/GenBank/DDBJ databases">
        <authorList>
            <person name="Han B."/>
            <person name="Lu T."/>
            <person name="Zhao Q."/>
            <person name="Huang X."/>
            <person name="Zhao Y."/>
        </authorList>
    </citation>
    <scope>NUCLEOTIDE SEQUENCE</scope>
</reference>
<organism evidence="2 3">
    <name type="scientific">Miscanthus lutarioriparius</name>
    <dbReference type="NCBI Taxonomy" id="422564"/>
    <lineage>
        <taxon>Eukaryota</taxon>
        <taxon>Viridiplantae</taxon>
        <taxon>Streptophyta</taxon>
        <taxon>Embryophyta</taxon>
        <taxon>Tracheophyta</taxon>
        <taxon>Spermatophyta</taxon>
        <taxon>Magnoliopsida</taxon>
        <taxon>Liliopsida</taxon>
        <taxon>Poales</taxon>
        <taxon>Poaceae</taxon>
        <taxon>PACMAD clade</taxon>
        <taxon>Panicoideae</taxon>
        <taxon>Andropogonodae</taxon>
        <taxon>Andropogoneae</taxon>
        <taxon>Saccharinae</taxon>
        <taxon>Miscanthus</taxon>
    </lineage>
</organism>